<dbReference type="InterPro" id="IPR051617">
    <property type="entry name" value="UNC-93-like_regulator"/>
</dbReference>
<feature type="transmembrane region" description="Helical" evidence="9">
    <location>
        <begin position="237"/>
        <end position="256"/>
    </location>
</feature>
<keyword evidence="4 9" id="KW-1133">Transmembrane helix</keyword>
<evidence type="ECO:0000256" key="1">
    <source>
        <dbReference type="ARBA" id="ARBA00004141"/>
    </source>
</evidence>
<dbReference type="SUPFAM" id="SSF103473">
    <property type="entry name" value="MFS general substrate transporter"/>
    <property type="match status" value="1"/>
</dbReference>
<reference evidence="10" key="1">
    <citation type="submission" date="2023-07" db="EMBL/GenBank/DDBJ databases">
        <authorList>
            <person name="Stuckert A."/>
        </authorList>
    </citation>
    <scope>NUCLEOTIDE SEQUENCE</scope>
</reference>
<evidence type="ECO:0000256" key="7">
    <source>
        <dbReference type="ARBA" id="ARBA00040302"/>
    </source>
</evidence>
<dbReference type="InterPro" id="IPR036397">
    <property type="entry name" value="RNaseH_sf"/>
</dbReference>
<keyword evidence="11" id="KW-1185">Reference proteome</keyword>
<comment type="similarity">
    <text evidence="2">Belongs to the unc-93 family.</text>
</comment>
<proteinExistence type="inferred from homology"/>
<protein>
    <recommendedName>
        <fullName evidence="7">UNC93-like protein MFSD11</fullName>
    </recommendedName>
    <alternativeName>
        <fullName evidence="8">Major facilitator superfamily domain-containing protein 11</fullName>
    </alternativeName>
</protein>
<evidence type="ECO:0000256" key="3">
    <source>
        <dbReference type="ARBA" id="ARBA00022692"/>
    </source>
</evidence>
<evidence type="ECO:0000256" key="5">
    <source>
        <dbReference type="ARBA" id="ARBA00023136"/>
    </source>
</evidence>
<dbReference type="Gene3D" id="3.30.420.10">
    <property type="entry name" value="Ribonuclease H-like superfamily/Ribonuclease H"/>
    <property type="match status" value="1"/>
</dbReference>
<dbReference type="PANTHER" id="PTHR23294:SF0">
    <property type="entry name" value="UNC93-LIKE PROTEIN MFSD11"/>
    <property type="match status" value="1"/>
</dbReference>
<keyword evidence="3 9" id="KW-0812">Transmembrane</keyword>
<evidence type="ECO:0000256" key="2">
    <source>
        <dbReference type="ARBA" id="ARBA00009172"/>
    </source>
</evidence>
<dbReference type="Pfam" id="PF05978">
    <property type="entry name" value="UNC-93"/>
    <property type="match status" value="2"/>
</dbReference>
<comment type="subcellular location">
    <subcellularLocation>
        <location evidence="1">Membrane</location>
        <topology evidence="1">Multi-pass membrane protein</topology>
    </subcellularLocation>
</comment>
<gene>
    <name evidence="10" type="ORF">RIMI_LOCUS355096</name>
</gene>
<sequence>MGQKRDLTGSEKSKIVRCLAAGCSSLEIAKLLKRDHRTIKRFMANSQQGRKKRVGQKRGKITAHELRKIKHEAAKMPFATSFAIFQSCNVTRVTKSTRCAILRDMAKVLRSYQPWDRKLPWTTRGPRKASRTDCVSGADRKAEHSGDVTAVLCFTTSADSQCREADGGGRDRHRNVSFELTFYSGVFGTCIGAINWFGTDAKSLIGLSGIFVGLGEVLGGTIFGLLSKNGRFGRNPVFLLGLVVHFLAFYLIFLSVPNDAPVSSGDGTYSRAFVDPSKALAIFCSFLLGFGDSCFNTQLLSILGTLYADDSAPAFAIFRFVQDNARPHMAGVCQQFLQDEGIEAVDWPARSPDLNPIEHIWDIMSRTIHQRHVAPQTVQELADAFVQSICAAVAFFYSNYLLLQWQLLIMVIFGFFGTISFFFVEWGVVSLDAQETRYGSI</sequence>
<feature type="transmembrane region" description="Helical" evidence="9">
    <location>
        <begin position="407"/>
        <end position="429"/>
    </location>
</feature>
<dbReference type="EMBL" id="CAUEEQ010000403">
    <property type="protein sequence ID" value="CAJ0916742.1"/>
    <property type="molecule type" value="Genomic_DNA"/>
</dbReference>
<evidence type="ECO:0000256" key="8">
    <source>
        <dbReference type="ARBA" id="ARBA00041910"/>
    </source>
</evidence>
<feature type="transmembrane region" description="Helical" evidence="9">
    <location>
        <begin position="276"/>
        <end position="295"/>
    </location>
</feature>
<evidence type="ECO:0000313" key="11">
    <source>
        <dbReference type="Proteomes" id="UP001176940"/>
    </source>
</evidence>
<keyword evidence="6" id="KW-0325">Glycoprotein</keyword>
<evidence type="ECO:0000313" key="10">
    <source>
        <dbReference type="EMBL" id="CAJ0916742.1"/>
    </source>
</evidence>
<dbReference type="Proteomes" id="UP001176940">
    <property type="component" value="Unassembled WGS sequence"/>
</dbReference>
<organism evidence="10 11">
    <name type="scientific">Ranitomeya imitator</name>
    <name type="common">mimic poison frog</name>
    <dbReference type="NCBI Taxonomy" id="111125"/>
    <lineage>
        <taxon>Eukaryota</taxon>
        <taxon>Metazoa</taxon>
        <taxon>Chordata</taxon>
        <taxon>Craniata</taxon>
        <taxon>Vertebrata</taxon>
        <taxon>Euteleostomi</taxon>
        <taxon>Amphibia</taxon>
        <taxon>Batrachia</taxon>
        <taxon>Anura</taxon>
        <taxon>Neobatrachia</taxon>
        <taxon>Hyloidea</taxon>
        <taxon>Dendrobatidae</taxon>
        <taxon>Dendrobatinae</taxon>
        <taxon>Ranitomeya</taxon>
    </lineage>
</organism>
<keyword evidence="5 9" id="KW-0472">Membrane</keyword>
<dbReference type="InterPro" id="IPR036259">
    <property type="entry name" value="MFS_trans_sf"/>
</dbReference>
<feature type="transmembrane region" description="Helical" evidence="9">
    <location>
        <begin position="180"/>
        <end position="198"/>
    </location>
</feature>
<feature type="transmembrane region" description="Helical" evidence="9">
    <location>
        <begin position="204"/>
        <end position="225"/>
    </location>
</feature>
<comment type="caution">
    <text evidence="10">The sequence shown here is derived from an EMBL/GenBank/DDBJ whole genome shotgun (WGS) entry which is preliminary data.</text>
</comment>
<evidence type="ECO:0000256" key="4">
    <source>
        <dbReference type="ARBA" id="ARBA00022989"/>
    </source>
</evidence>
<evidence type="ECO:0000256" key="6">
    <source>
        <dbReference type="ARBA" id="ARBA00023180"/>
    </source>
</evidence>
<dbReference type="InterPro" id="IPR010291">
    <property type="entry name" value="Ion_channel_UNC-93"/>
</dbReference>
<accession>A0ABN9KN54</accession>
<evidence type="ECO:0000256" key="9">
    <source>
        <dbReference type="SAM" id="Phobius"/>
    </source>
</evidence>
<dbReference type="PANTHER" id="PTHR23294">
    <property type="entry name" value="ET TRANSLATION PRODUCT-RELATED"/>
    <property type="match status" value="1"/>
</dbReference>
<name>A0ABN9KN54_9NEOB</name>